<evidence type="ECO:0000313" key="1">
    <source>
        <dbReference type="EMBL" id="MTD95980.1"/>
    </source>
</evidence>
<accession>A0A6I3KPV9</accession>
<protein>
    <submittedName>
        <fullName evidence="1">Uncharacterized protein</fullName>
    </submittedName>
</protein>
<dbReference type="AlphaFoldDB" id="A0A6I3KPV9"/>
<dbReference type="RefSeq" id="WP_154740459.1">
    <property type="nucleotide sequence ID" value="NZ_WMBQ01000002.1"/>
</dbReference>
<reference evidence="1 2" key="1">
    <citation type="submission" date="2019-11" db="EMBL/GenBank/DDBJ databases">
        <title>Identification of a novel strain.</title>
        <authorList>
            <person name="Xu Q."/>
            <person name="Wang G."/>
        </authorList>
    </citation>
    <scope>NUCLEOTIDE SEQUENCE [LARGE SCALE GENOMIC DNA]</scope>
    <source>
        <strain evidence="2">xq</strain>
    </source>
</reference>
<proteinExistence type="predicted"/>
<keyword evidence="2" id="KW-1185">Reference proteome</keyword>
<dbReference type="EMBL" id="WMBQ01000002">
    <property type="protein sequence ID" value="MTD95980.1"/>
    <property type="molecule type" value="Genomic_DNA"/>
</dbReference>
<gene>
    <name evidence="1" type="ORF">GIW81_16700</name>
</gene>
<evidence type="ECO:0000313" key="2">
    <source>
        <dbReference type="Proteomes" id="UP000440694"/>
    </source>
</evidence>
<sequence length="92" mass="10349">MTETSTRDISKAEVERFLYGKHITACPACGRFRSQCDLEVHSISCQRAQSTSLQTASTPVDVLMVVCQNCGAIQFHDRTVVAKWLDCQRRVK</sequence>
<name>A0A6I3KPV9_9HYPH</name>
<dbReference type="Proteomes" id="UP000440694">
    <property type="component" value="Unassembled WGS sequence"/>
</dbReference>
<comment type="caution">
    <text evidence="1">The sequence shown here is derived from an EMBL/GenBank/DDBJ whole genome shotgun (WGS) entry which is preliminary data.</text>
</comment>
<organism evidence="1 2">
    <name type="scientific">Hyphomicrobium album</name>
    <dbReference type="NCBI Taxonomy" id="2665159"/>
    <lineage>
        <taxon>Bacteria</taxon>
        <taxon>Pseudomonadati</taxon>
        <taxon>Pseudomonadota</taxon>
        <taxon>Alphaproteobacteria</taxon>
        <taxon>Hyphomicrobiales</taxon>
        <taxon>Hyphomicrobiaceae</taxon>
        <taxon>Hyphomicrobium</taxon>
    </lineage>
</organism>